<accession>A0A7V7TXV9</accession>
<dbReference type="PANTHER" id="PTHR45138">
    <property type="entry name" value="REGULATORY COMPONENTS OF SENSORY TRANSDUCTION SYSTEM"/>
    <property type="match status" value="1"/>
</dbReference>
<keyword evidence="5" id="KW-1185">Reference proteome</keyword>
<dbReference type="Pfam" id="PF00990">
    <property type="entry name" value="GGDEF"/>
    <property type="match status" value="1"/>
</dbReference>
<dbReference type="AlphaFoldDB" id="A0A7V7TXV9"/>
<name>A0A7V7TXV9_9HYPH</name>
<evidence type="ECO:0000313" key="5">
    <source>
        <dbReference type="Proteomes" id="UP000432089"/>
    </source>
</evidence>
<feature type="domain" description="GGDEF" evidence="3">
    <location>
        <begin position="401"/>
        <end position="533"/>
    </location>
</feature>
<dbReference type="FunFam" id="3.30.70.270:FF:000001">
    <property type="entry name" value="Diguanylate cyclase domain protein"/>
    <property type="match status" value="1"/>
</dbReference>
<protein>
    <recommendedName>
        <fullName evidence="1">diguanylate cyclase</fullName>
        <ecNumber evidence="1">2.7.7.65</ecNumber>
    </recommendedName>
</protein>
<dbReference type="Gene3D" id="1.25.40.10">
    <property type="entry name" value="Tetratricopeptide repeat domain"/>
    <property type="match status" value="2"/>
</dbReference>
<dbReference type="EC" id="2.7.7.65" evidence="1"/>
<dbReference type="Pfam" id="PF13424">
    <property type="entry name" value="TPR_12"/>
    <property type="match status" value="1"/>
</dbReference>
<evidence type="ECO:0000259" key="3">
    <source>
        <dbReference type="PROSITE" id="PS50887"/>
    </source>
</evidence>
<dbReference type="InterPro" id="IPR019734">
    <property type="entry name" value="TPR_rpt"/>
</dbReference>
<gene>
    <name evidence="4" type="ORF">F6X38_06040</name>
</gene>
<comment type="caution">
    <text evidence="4">The sequence shown here is derived from an EMBL/GenBank/DDBJ whole genome shotgun (WGS) entry which is preliminary data.</text>
</comment>
<reference evidence="4 5" key="1">
    <citation type="submission" date="2019-09" db="EMBL/GenBank/DDBJ databases">
        <title>YIM 132180 draft genome.</title>
        <authorList>
            <person name="Zhang K."/>
        </authorList>
    </citation>
    <scope>NUCLEOTIDE SEQUENCE [LARGE SCALE GENOMIC DNA]</scope>
    <source>
        <strain evidence="4 5">YIM 132180</strain>
    </source>
</reference>
<dbReference type="SUPFAM" id="SSF48452">
    <property type="entry name" value="TPR-like"/>
    <property type="match status" value="2"/>
</dbReference>
<evidence type="ECO:0000313" key="4">
    <source>
        <dbReference type="EMBL" id="KAB0681441.1"/>
    </source>
</evidence>
<dbReference type="PROSITE" id="PS50887">
    <property type="entry name" value="GGDEF"/>
    <property type="match status" value="1"/>
</dbReference>
<dbReference type="Proteomes" id="UP000432089">
    <property type="component" value="Unassembled WGS sequence"/>
</dbReference>
<dbReference type="InterPro" id="IPR043128">
    <property type="entry name" value="Rev_trsase/Diguanyl_cyclase"/>
</dbReference>
<dbReference type="PANTHER" id="PTHR45138:SF9">
    <property type="entry name" value="DIGUANYLATE CYCLASE DGCM-RELATED"/>
    <property type="match status" value="1"/>
</dbReference>
<dbReference type="RefSeq" id="WP_150968696.1">
    <property type="nucleotide sequence ID" value="NZ_VZDO01000003.1"/>
</dbReference>
<proteinExistence type="predicted"/>
<dbReference type="SUPFAM" id="SSF55073">
    <property type="entry name" value="Nucleotide cyclase"/>
    <property type="match status" value="1"/>
</dbReference>
<dbReference type="InterPro" id="IPR000160">
    <property type="entry name" value="GGDEF_dom"/>
</dbReference>
<dbReference type="InterPro" id="IPR029787">
    <property type="entry name" value="Nucleotide_cyclase"/>
</dbReference>
<dbReference type="NCBIfam" id="TIGR00254">
    <property type="entry name" value="GGDEF"/>
    <property type="match status" value="1"/>
</dbReference>
<dbReference type="Gene3D" id="3.30.70.270">
    <property type="match status" value="1"/>
</dbReference>
<organism evidence="4 5">
    <name type="scientific">Plantimonas leprariae</name>
    <dbReference type="NCBI Taxonomy" id="2615207"/>
    <lineage>
        <taxon>Bacteria</taxon>
        <taxon>Pseudomonadati</taxon>
        <taxon>Pseudomonadota</taxon>
        <taxon>Alphaproteobacteria</taxon>
        <taxon>Hyphomicrobiales</taxon>
        <taxon>Aurantimonadaceae</taxon>
        <taxon>Plantimonas</taxon>
    </lineage>
</organism>
<sequence length="543" mass="58881">MFDENRYPAAFRGRLTDAWAHACRGRPADCLADAGRVLDEADAAADVRAAAFSLQQMAWACFQLGEVETGLAHARSARRIWLGEADGSGLIWTQAMEAWLLLECGMSELASENAVKAFANAGEADVATRGFATNVLGVVLWYCKHLDRARELCAEAVTLARGQGGGVVLGWWLINLAGVHSDMALAAEKLGKSEESQVLRERALAINGEAIAVAAAAGDGWCLQLGLCNGAEYLTDDGRAWEALELIRRCEAMPNAIGGRSTAHRLYTKAQVLMRFGQLEEAMAACETVLAMAERAGSTDTKAYALRYMSEIHERAGRFEAALALFKEFHETNSRLAGEQAQRRARIAEIVYENGRFREMIDATQRQLDDMVRVSRLDPLTGLPNRRGFDELMAHLTEERAPHSLAMVDLDHFKRINDSYSHLVGDEVLKRVAGALAACCGADHHPVRLGGEEFVLVIGTDRIAAAQRFCETVRRTIAELDWSDVEPGIRVTASIGVAATMPGAETTAILAQADARLYAAKAAGRNRVVWLDVAPTAAATAVA</sequence>
<dbReference type="CDD" id="cd01949">
    <property type="entry name" value="GGDEF"/>
    <property type="match status" value="1"/>
</dbReference>
<comment type="catalytic activity">
    <reaction evidence="2">
        <text>2 GTP = 3',3'-c-di-GMP + 2 diphosphate</text>
        <dbReference type="Rhea" id="RHEA:24898"/>
        <dbReference type="ChEBI" id="CHEBI:33019"/>
        <dbReference type="ChEBI" id="CHEBI:37565"/>
        <dbReference type="ChEBI" id="CHEBI:58805"/>
        <dbReference type="EC" id="2.7.7.65"/>
    </reaction>
</comment>
<dbReference type="SMART" id="SM00028">
    <property type="entry name" value="TPR"/>
    <property type="match status" value="4"/>
</dbReference>
<dbReference type="SMART" id="SM00267">
    <property type="entry name" value="GGDEF"/>
    <property type="match status" value="1"/>
</dbReference>
<dbReference type="GO" id="GO:0052621">
    <property type="term" value="F:diguanylate cyclase activity"/>
    <property type="evidence" value="ECO:0007669"/>
    <property type="project" value="UniProtKB-EC"/>
</dbReference>
<evidence type="ECO:0000256" key="1">
    <source>
        <dbReference type="ARBA" id="ARBA00012528"/>
    </source>
</evidence>
<dbReference type="EMBL" id="VZDO01000003">
    <property type="protein sequence ID" value="KAB0681441.1"/>
    <property type="molecule type" value="Genomic_DNA"/>
</dbReference>
<dbReference type="InterPro" id="IPR011990">
    <property type="entry name" value="TPR-like_helical_dom_sf"/>
</dbReference>
<evidence type="ECO:0000256" key="2">
    <source>
        <dbReference type="ARBA" id="ARBA00034247"/>
    </source>
</evidence>
<dbReference type="InterPro" id="IPR050469">
    <property type="entry name" value="Diguanylate_Cyclase"/>
</dbReference>